<dbReference type="GO" id="GO:0005886">
    <property type="term" value="C:plasma membrane"/>
    <property type="evidence" value="ECO:0007669"/>
    <property type="project" value="UniProtKB-SubCell"/>
</dbReference>
<evidence type="ECO:0000256" key="5">
    <source>
        <dbReference type="ARBA" id="ARBA00022553"/>
    </source>
</evidence>
<dbReference type="CDD" id="cd18773">
    <property type="entry name" value="PDC1_HK_sensor"/>
    <property type="match status" value="1"/>
</dbReference>
<keyword evidence="11 15" id="KW-1133">Transmembrane helix</keyword>
<dbReference type="InterPro" id="IPR005467">
    <property type="entry name" value="His_kinase_dom"/>
</dbReference>
<keyword evidence="13 15" id="KW-0472">Membrane</keyword>
<evidence type="ECO:0000256" key="9">
    <source>
        <dbReference type="ARBA" id="ARBA00022777"/>
    </source>
</evidence>
<evidence type="ECO:0000259" key="16">
    <source>
        <dbReference type="PROSITE" id="PS50109"/>
    </source>
</evidence>
<evidence type="ECO:0000256" key="8">
    <source>
        <dbReference type="ARBA" id="ARBA00022741"/>
    </source>
</evidence>
<dbReference type="GO" id="GO:0000155">
    <property type="term" value="F:phosphorelay sensor kinase activity"/>
    <property type="evidence" value="ECO:0007669"/>
    <property type="project" value="InterPro"/>
</dbReference>
<dbReference type="EMBL" id="DVLT01000040">
    <property type="protein sequence ID" value="HIU02823.1"/>
    <property type="molecule type" value="Genomic_DNA"/>
</dbReference>
<keyword evidence="5 14" id="KW-0597">Phosphoprotein</keyword>
<dbReference type="InterPro" id="IPR003594">
    <property type="entry name" value="HATPase_dom"/>
</dbReference>
<feature type="domain" description="Response regulatory" evidence="17">
    <location>
        <begin position="713"/>
        <end position="834"/>
    </location>
</feature>
<reference evidence="18" key="2">
    <citation type="journal article" date="2021" name="PeerJ">
        <title>Extensive microbial diversity within the chicken gut microbiome revealed by metagenomics and culture.</title>
        <authorList>
            <person name="Gilroy R."/>
            <person name="Ravi A."/>
            <person name="Getino M."/>
            <person name="Pursley I."/>
            <person name="Horton D.L."/>
            <person name="Alikhan N.F."/>
            <person name="Baker D."/>
            <person name="Gharbi K."/>
            <person name="Hall N."/>
            <person name="Watson M."/>
            <person name="Adriaenssens E.M."/>
            <person name="Foster-Nyarko E."/>
            <person name="Jarju S."/>
            <person name="Secka A."/>
            <person name="Antonio M."/>
            <person name="Oren A."/>
            <person name="Chaudhuri R.R."/>
            <person name="La Ragione R."/>
            <person name="Hildebrand F."/>
            <person name="Pallen M.J."/>
        </authorList>
    </citation>
    <scope>NUCLEOTIDE SEQUENCE</scope>
    <source>
        <strain evidence="18">CHK187-14744</strain>
    </source>
</reference>
<dbReference type="InterPro" id="IPR001789">
    <property type="entry name" value="Sig_transdc_resp-reg_receiver"/>
</dbReference>
<keyword evidence="6" id="KW-0808">Transferase</keyword>
<evidence type="ECO:0000313" key="18">
    <source>
        <dbReference type="EMBL" id="HIU02823.1"/>
    </source>
</evidence>
<evidence type="ECO:0000256" key="14">
    <source>
        <dbReference type="PROSITE-ProRule" id="PRU00169"/>
    </source>
</evidence>
<dbReference type="SUPFAM" id="SSF47384">
    <property type="entry name" value="Homodimeric domain of signal transducing histidine kinase"/>
    <property type="match status" value="1"/>
</dbReference>
<dbReference type="Gene3D" id="3.30.565.10">
    <property type="entry name" value="Histidine kinase-like ATPase, C-terminal domain"/>
    <property type="match status" value="1"/>
</dbReference>
<keyword evidence="10" id="KW-0067">ATP-binding</keyword>
<dbReference type="SUPFAM" id="SSF55874">
    <property type="entry name" value="ATPase domain of HSP90 chaperone/DNA topoisomerase II/histidine kinase"/>
    <property type="match status" value="1"/>
</dbReference>
<comment type="caution">
    <text evidence="18">The sequence shown here is derived from an EMBL/GenBank/DDBJ whole genome shotgun (WGS) entry which is preliminary data.</text>
</comment>
<dbReference type="SMART" id="SM00388">
    <property type="entry name" value="HisKA"/>
    <property type="match status" value="1"/>
</dbReference>
<evidence type="ECO:0000256" key="6">
    <source>
        <dbReference type="ARBA" id="ARBA00022679"/>
    </source>
</evidence>
<evidence type="ECO:0000313" key="19">
    <source>
        <dbReference type="Proteomes" id="UP000824164"/>
    </source>
</evidence>
<comment type="subcellular location">
    <subcellularLocation>
        <location evidence="2">Cell membrane</location>
        <topology evidence="2">Multi-pass membrane protein</topology>
    </subcellularLocation>
</comment>
<dbReference type="SMART" id="SM00387">
    <property type="entry name" value="HATPase_c"/>
    <property type="match status" value="1"/>
</dbReference>
<dbReference type="CDD" id="cd17546">
    <property type="entry name" value="REC_hyHK_CKI1_RcsC-like"/>
    <property type="match status" value="1"/>
</dbReference>
<keyword evidence="9" id="KW-0418">Kinase</keyword>
<feature type="transmembrane region" description="Helical" evidence="15">
    <location>
        <begin position="256"/>
        <end position="277"/>
    </location>
</feature>
<dbReference type="PRINTS" id="PR00344">
    <property type="entry name" value="BCTRLSENSOR"/>
</dbReference>
<dbReference type="PROSITE" id="PS50109">
    <property type="entry name" value="HIS_KIN"/>
    <property type="match status" value="1"/>
</dbReference>
<dbReference type="Proteomes" id="UP000824164">
    <property type="component" value="Unassembled WGS sequence"/>
</dbReference>
<name>A0A9D1KWX4_9FIRM</name>
<dbReference type="GO" id="GO:0005524">
    <property type="term" value="F:ATP binding"/>
    <property type="evidence" value="ECO:0007669"/>
    <property type="project" value="UniProtKB-KW"/>
</dbReference>
<dbReference type="Pfam" id="PF02518">
    <property type="entry name" value="HATPase_c"/>
    <property type="match status" value="1"/>
</dbReference>
<keyword evidence="12" id="KW-0902">Two-component regulatory system</keyword>
<protein>
    <recommendedName>
        <fullName evidence="3">histidine kinase</fullName>
        <ecNumber evidence="3">2.7.13.3</ecNumber>
    </recommendedName>
</protein>
<feature type="domain" description="Histidine kinase" evidence="16">
    <location>
        <begin position="469"/>
        <end position="689"/>
    </location>
</feature>
<evidence type="ECO:0000259" key="17">
    <source>
        <dbReference type="PROSITE" id="PS50110"/>
    </source>
</evidence>
<dbReference type="EC" id="2.7.13.3" evidence="3"/>
<dbReference type="InterPro" id="IPR036097">
    <property type="entry name" value="HisK_dim/P_sf"/>
</dbReference>
<dbReference type="FunFam" id="3.30.565.10:FF:000023">
    <property type="entry name" value="PAS domain-containing sensor histidine kinase"/>
    <property type="match status" value="1"/>
</dbReference>
<dbReference type="InterPro" id="IPR003661">
    <property type="entry name" value="HisK_dim/P_dom"/>
</dbReference>
<dbReference type="Gene3D" id="3.40.50.2300">
    <property type="match status" value="1"/>
</dbReference>
<dbReference type="Pfam" id="PF00072">
    <property type="entry name" value="Response_reg"/>
    <property type="match status" value="1"/>
</dbReference>
<dbReference type="SUPFAM" id="SSF103190">
    <property type="entry name" value="Sensory domain-like"/>
    <property type="match status" value="1"/>
</dbReference>
<dbReference type="CDD" id="cd00082">
    <property type="entry name" value="HisKA"/>
    <property type="match status" value="1"/>
</dbReference>
<evidence type="ECO:0000256" key="2">
    <source>
        <dbReference type="ARBA" id="ARBA00004651"/>
    </source>
</evidence>
<dbReference type="AlphaFoldDB" id="A0A9D1KWX4"/>
<dbReference type="InterPro" id="IPR011006">
    <property type="entry name" value="CheY-like_superfamily"/>
</dbReference>
<proteinExistence type="predicted"/>
<dbReference type="SMART" id="SM00448">
    <property type="entry name" value="REC"/>
    <property type="match status" value="1"/>
</dbReference>
<dbReference type="SUPFAM" id="SSF52172">
    <property type="entry name" value="CheY-like"/>
    <property type="match status" value="1"/>
</dbReference>
<dbReference type="Pfam" id="PF00512">
    <property type="entry name" value="HisKA"/>
    <property type="match status" value="1"/>
</dbReference>
<dbReference type="PANTHER" id="PTHR43047:SF66">
    <property type="entry name" value="HISKA"/>
    <property type="match status" value="1"/>
</dbReference>
<sequence>MKREKQKIELSMKLNIVLLVIFSMIMIWAIFLVRNKLLYNADEMGTYLAQSYANEEENRMSIYKTFLGLGSAYIDQQLEAGTDLEQVQEWLETYSQNMTDVLGGEIIDPYAVIDGQIVAAVPWDGDGEYAYQETEWYQRAMEADGDVIFTNAYMDAITGKELVTLAEKLDGEGNVLAFDILLENFHLHKNKTEIPEDSSYFLYDDSGQLIYMVSDLDIATEEVQEYTQRLLENIQSGSLESHSASIKDMEGQNRGVYYYVMDNGWLSVITIPFQNILNEDWDHVIVIMFIIYLAIVFVILTILIKSMLGNRKMRYVSDTLRILGDTYYAIYRVNYETGTYESVKSSDDVKEALGSSGEYQHLIDVVKEVVDEKTYNEFEQSFSAENIRKLIQEKIYEFGGDYQRKFGDTYKWVSIKIIYNKALGLNEVLMCYREIDAEKRKQLQQQILLENALKSAKKTVKQKSSFFSNISHDMRTPLNAIIGLSELARKNPEKSDEYMEKIEQSGRQLLTLVNDVLDMSRIEHGEESSLDYAPMNLEKCIKDSVALFEEQAEKDHKSLICESEIHQPMVFCDKFRLNQIMNNLLSNALKYSTEGAQVTVRLKQVDQNNHTGKYQIEVEDTGIGMSEAFLERIFEPFARETVFAPMKVSGTGLGMPIVKSLVQQMSGEITVSSELGKGSLFTVILPLQIIGEEEQPEESGEMQEASCDLNGKRILVAEDNEINMEIATECLTMMGAEVLQAYNGREAVDIFASLEEGYVDAILMDMQMPEMDGCTACRRIRALKRKDARTVPVIAVTANAFAEDIAKTTEAGMNAHIAKPIDFGLLAQVIGECTTDAGL</sequence>
<feature type="transmembrane region" description="Helical" evidence="15">
    <location>
        <begin position="12"/>
        <end position="33"/>
    </location>
</feature>
<keyword evidence="4" id="KW-1003">Cell membrane</keyword>
<evidence type="ECO:0000256" key="13">
    <source>
        <dbReference type="ARBA" id="ARBA00023136"/>
    </source>
</evidence>
<gene>
    <name evidence="18" type="ORF">IAB63_06175</name>
</gene>
<dbReference type="Gene3D" id="1.10.287.130">
    <property type="match status" value="1"/>
</dbReference>
<evidence type="ECO:0000256" key="15">
    <source>
        <dbReference type="SAM" id="Phobius"/>
    </source>
</evidence>
<evidence type="ECO:0000256" key="10">
    <source>
        <dbReference type="ARBA" id="ARBA00022840"/>
    </source>
</evidence>
<feature type="modified residue" description="4-aspartylphosphate" evidence="14">
    <location>
        <position position="765"/>
    </location>
</feature>
<accession>A0A9D1KWX4</accession>
<evidence type="ECO:0000256" key="4">
    <source>
        <dbReference type="ARBA" id="ARBA00022475"/>
    </source>
</evidence>
<evidence type="ECO:0000256" key="11">
    <source>
        <dbReference type="ARBA" id="ARBA00022989"/>
    </source>
</evidence>
<dbReference type="InterPro" id="IPR004358">
    <property type="entry name" value="Sig_transdc_His_kin-like_C"/>
</dbReference>
<keyword evidence="7 15" id="KW-0812">Transmembrane</keyword>
<dbReference type="GO" id="GO:0009927">
    <property type="term" value="F:histidine phosphotransfer kinase activity"/>
    <property type="evidence" value="ECO:0007669"/>
    <property type="project" value="TreeGrafter"/>
</dbReference>
<dbReference type="PANTHER" id="PTHR43047">
    <property type="entry name" value="TWO-COMPONENT HISTIDINE PROTEIN KINASE"/>
    <property type="match status" value="1"/>
</dbReference>
<comment type="catalytic activity">
    <reaction evidence="1">
        <text>ATP + protein L-histidine = ADP + protein N-phospho-L-histidine.</text>
        <dbReference type="EC" id="2.7.13.3"/>
    </reaction>
</comment>
<reference evidence="18" key="1">
    <citation type="submission" date="2020-10" db="EMBL/GenBank/DDBJ databases">
        <authorList>
            <person name="Gilroy R."/>
        </authorList>
    </citation>
    <scope>NUCLEOTIDE SEQUENCE</scope>
    <source>
        <strain evidence="18">CHK187-14744</strain>
    </source>
</reference>
<dbReference type="PROSITE" id="PS50110">
    <property type="entry name" value="RESPONSE_REGULATORY"/>
    <property type="match status" value="1"/>
</dbReference>
<feature type="transmembrane region" description="Helical" evidence="15">
    <location>
        <begin position="283"/>
        <end position="304"/>
    </location>
</feature>
<evidence type="ECO:0000256" key="3">
    <source>
        <dbReference type="ARBA" id="ARBA00012438"/>
    </source>
</evidence>
<evidence type="ECO:0000256" key="12">
    <source>
        <dbReference type="ARBA" id="ARBA00023012"/>
    </source>
</evidence>
<dbReference type="Gene3D" id="3.30.450.20">
    <property type="entry name" value="PAS domain"/>
    <property type="match status" value="1"/>
</dbReference>
<keyword evidence="8" id="KW-0547">Nucleotide-binding</keyword>
<dbReference type="InterPro" id="IPR036890">
    <property type="entry name" value="HATPase_C_sf"/>
</dbReference>
<evidence type="ECO:0000256" key="1">
    <source>
        <dbReference type="ARBA" id="ARBA00000085"/>
    </source>
</evidence>
<evidence type="ECO:0000256" key="7">
    <source>
        <dbReference type="ARBA" id="ARBA00022692"/>
    </source>
</evidence>
<dbReference type="Pfam" id="PF22673">
    <property type="entry name" value="MCP-like_PDC_1"/>
    <property type="match status" value="1"/>
</dbReference>
<organism evidence="18 19">
    <name type="scientific">Candidatus Onthocola gallistercoris</name>
    <dbReference type="NCBI Taxonomy" id="2840876"/>
    <lineage>
        <taxon>Bacteria</taxon>
        <taxon>Bacillati</taxon>
        <taxon>Bacillota</taxon>
        <taxon>Bacilli</taxon>
        <taxon>Candidatus Onthocola</taxon>
    </lineage>
</organism>
<dbReference type="InterPro" id="IPR029151">
    <property type="entry name" value="Sensor-like_sf"/>
</dbReference>